<evidence type="ECO:0000313" key="4">
    <source>
        <dbReference type="Proteomes" id="UP000217790"/>
    </source>
</evidence>
<protein>
    <submittedName>
        <fullName evidence="3">Uncharacterized protein</fullName>
    </submittedName>
</protein>
<keyword evidence="2" id="KW-1133">Transmembrane helix</keyword>
<dbReference type="OrthoDB" id="2963008at2759"/>
<keyword evidence="2" id="KW-0472">Membrane</keyword>
<dbReference type="OMA" id="WAFERRT"/>
<organism evidence="3 4">
    <name type="scientific">Armillaria gallica</name>
    <name type="common">Bulbous honey fungus</name>
    <name type="synonym">Armillaria bulbosa</name>
    <dbReference type="NCBI Taxonomy" id="47427"/>
    <lineage>
        <taxon>Eukaryota</taxon>
        <taxon>Fungi</taxon>
        <taxon>Dikarya</taxon>
        <taxon>Basidiomycota</taxon>
        <taxon>Agaricomycotina</taxon>
        <taxon>Agaricomycetes</taxon>
        <taxon>Agaricomycetidae</taxon>
        <taxon>Agaricales</taxon>
        <taxon>Marasmiineae</taxon>
        <taxon>Physalacriaceae</taxon>
        <taxon>Armillaria</taxon>
    </lineage>
</organism>
<feature type="transmembrane region" description="Helical" evidence="2">
    <location>
        <begin position="111"/>
        <end position="130"/>
    </location>
</feature>
<name>A0A2H3E6H1_ARMGA</name>
<evidence type="ECO:0000313" key="3">
    <source>
        <dbReference type="EMBL" id="PBK96163.1"/>
    </source>
</evidence>
<dbReference type="InParanoid" id="A0A2H3E6H1"/>
<dbReference type="EMBL" id="KZ293651">
    <property type="protein sequence ID" value="PBK96163.1"/>
    <property type="molecule type" value="Genomic_DNA"/>
</dbReference>
<feature type="transmembrane region" description="Helical" evidence="2">
    <location>
        <begin position="28"/>
        <end position="48"/>
    </location>
</feature>
<accession>A0A2H3E6H1</accession>
<feature type="transmembrane region" description="Helical" evidence="2">
    <location>
        <begin position="60"/>
        <end position="87"/>
    </location>
</feature>
<reference evidence="4" key="1">
    <citation type="journal article" date="2017" name="Nat. Ecol. Evol.">
        <title>Genome expansion and lineage-specific genetic innovations in the forest pathogenic fungi Armillaria.</title>
        <authorList>
            <person name="Sipos G."/>
            <person name="Prasanna A.N."/>
            <person name="Walter M.C."/>
            <person name="O'Connor E."/>
            <person name="Balint B."/>
            <person name="Krizsan K."/>
            <person name="Kiss B."/>
            <person name="Hess J."/>
            <person name="Varga T."/>
            <person name="Slot J."/>
            <person name="Riley R."/>
            <person name="Boka B."/>
            <person name="Rigling D."/>
            <person name="Barry K."/>
            <person name="Lee J."/>
            <person name="Mihaltcheva S."/>
            <person name="LaButti K."/>
            <person name="Lipzen A."/>
            <person name="Waldron R."/>
            <person name="Moloney N.M."/>
            <person name="Sperisen C."/>
            <person name="Kredics L."/>
            <person name="Vagvoelgyi C."/>
            <person name="Patrignani A."/>
            <person name="Fitzpatrick D."/>
            <person name="Nagy I."/>
            <person name="Doyle S."/>
            <person name="Anderson J.B."/>
            <person name="Grigoriev I.V."/>
            <person name="Gueldener U."/>
            <person name="Muensterkoetter M."/>
            <person name="Nagy L.G."/>
        </authorList>
    </citation>
    <scope>NUCLEOTIDE SEQUENCE [LARGE SCALE GENOMIC DNA]</scope>
    <source>
        <strain evidence="4">Ar21-2</strain>
    </source>
</reference>
<feature type="transmembrane region" description="Helical" evidence="2">
    <location>
        <begin position="253"/>
        <end position="271"/>
    </location>
</feature>
<proteinExistence type="predicted"/>
<dbReference type="AlphaFoldDB" id="A0A2H3E6H1"/>
<evidence type="ECO:0000256" key="1">
    <source>
        <dbReference type="SAM" id="MobiDB-lite"/>
    </source>
</evidence>
<keyword evidence="4" id="KW-1185">Reference proteome</keyword>
<feature type="transmembrane region" description="Helical" evidence="2">
    <location>
        <begin position="142"/>
        <end position="162"/>
    </location>
</feature>
<keyword evidence="2" id="KW-0812">Transmembrane</keyword>
<feature type="transmembrane region" description="Helical" evidence="2">
    <location>
        <begin position="182"/>
        <end position="206"/>
    </location>
</feature>
<dbReference type="Proteomes" id="UP000217790">
    <property type="component" value="Unassembled WGS sequence"/>
</dbReference>
<gene>
    <name evidence="3" type="ORF">ARMGADRAFT_759811</name>
</gene>
<feature type="transmembrane region" description="Helical" evidence="2">
    <location>
        <begin position="218"/>
        <end position="241"/>
    </location>
</feature>
<feature type="region of interest" description="Disordered" evidence="1">
    <location>
        <begin position="303"/>
        <end position="324"/>
    </location>
</feature>
<sequence>MQASPPGLSLDERSIHFDQLYTNLNTKILGALLHGLYSGIVSVTLWTISSSPKQSRSTFLRIIIIMLYVLRTIAFAMACAFVHHAFIEYSNNPYSVFIVLDLGPWLSTNDLVAGITGGISTLLVDITIIWRCWTLWDHQWRVVLIPMVCTAAATVMKAMQTFSNFQNSTNDISAQFAVNVNWSLIYAVLMLATTVMCTLLIVYRIVRHATGMSASYKIIEMLVESSALYSISLIVYLALVSQNSESGSYADTIAAYVKVIAPTLLVGRVSAHANASSRRQQMVAMWESHPPLVGCFREEVHDNSVSPDDGQQTMSGSSMSKETA</sequence>
<evidence type="ECO:0000256" key="2">
    <source>
        <dbReference type="SAM" id="Phobius"/>
    </source>
</evidence>